<feature type="region of interest" description="Disordered" evidence="8">
    <location>
        <begin position="502"/>
        <end position="528"/>
    </location>
</feature>
<feature type="compositionally biased region" description="Low complexity" evidence="8">
    <location>
        <begin position="517"/>
        <end position="528"/>
    </location>
</feature>
<dbReference type="Gene3D" id="1.10.510.10">
    <property type="entry name" value="Transferase(Phosphotransferase) domain 1"/>
    <property type="match status" value="1"/>
</dbReference>
<feature type="domain" description="Protein kinase" evidence="9">
    <location>
        <begin position="15"/>
        <end position="265"/>
    </location>
</feature>
<dbReference type="PANTHER" id="PTHR43289">
    <property type="entry name" value="MITOGEN-ACTIVATED PROTEIN KINASE KINASE KINASE 20-RELATED"/>
    <property type="match status" value="1"/>
</dbReference>
<protein>
    <recommendedName>
        <fullName evidence="9">Protein kinase domain-containing protein</fullName>
    </recommendedName>
</protein>
<dbReference type="InterPro" id="IPR017441">
    <property type="entry name" value="Protein_kinase_ATP_BS"/>
</dbReference>
<proteinExistence type="inferred from homology"/>
<evidence type="ECO:0000256" key="8">
    <source>
        <dbReference type="SAM" id="MobiDB-lite"/>
    </source>
</evidence>
<evidence type="ECO:0000256" key="2">
    <source>
        <dbReference type="ARBA" id="ARBA00022679"/>
    </source>
</evidence>
<dbReference type="PROSITE" id="PS00107">
    <property type="entry name" value="PROTEIN_KINASE_ATP"/>
    <property type="match status" value="1"/>
</dbReference>
<dbReference type="Gene3D" id="3.30.200.20">
    <property type="entry name" value="Phosphorylase Kinase, domain 1"/>
    <property type="match status" value="1"/>
</dbReference>
<dbReference type="InterPro" id="IPR008271">
    <property type="entry name" value="Ser/Thr_kinase_AS"/>
</dbReference>
<evidence type="ECO:0000256" key="1">
    <source>
        <dbReference type="ARBA" id="ARBA00010062"/>
    </source>
</evidence>
<evidence type="ECO:0000256" key="6">
    <source>
        <dbReference type="ARBA" id="ARBA00022840"/>
    </source>
</evidence>
<keyword evidence="4 7" id="KW-0547">Nucleotide-binding</keyword>
<feature type="compositionally biased region" description="Low complexity" evidence="8">
    <location>
        <begin position="449"/>
        <end position="476"/>
    </location>
</feature>
<dbReference type="PANTHER" id="PTHR43289:SF34">
    <property type="entry name" value="SERINE_THREONINE-PROTEIN KINASE YBDM-RELATED"/>
    <property type="match status" value="1"/>
</dbReference>
<keyword evidence="5" id="KW-0418">Kinase</keyword>
<dbReference type="Proteomes" id="UP000325211">
    <property type="component" value="Chromosome"/>
</dbReference>
<dbReference type="GO" id="GO:0005524">
    <property type="term" value="F:ATP binding"/>
    <property type="evidence" value="ECO:0007669"/>
    <property type="project" value="UniProtKB-UniRule"/>
</dbReference>
<feature type="binding site" evidence="7">
    <location>
        <position position="43"/>
    </location>
    <ligand>
        <name>ATP</name>
        <dbReference type="ChEBI" id="CHEBI:30616"/>
    </ligand>
</feature>
<evidence type="ECO:0000313" key="10">
    <source>
        <dbReference type="EMBL" id="QES46881.1"/>
    </source>
</evidence>
<dbReference type="Pfam" id="PF13458">
    <property type="entry name" value="Peripla_BP_6"/>
    <property type="match status" value="1"/>
</dbReference>
<accession>A0A5P2D0H6</accession>
<feature type="region of interest" description="Disordered" evidence="8">
    <location>
        <begin position="554"/>
        <end position="580"/>
    </location>
</feature>
<dbReference type="InterPro" id="IPR000719">
    <property type="entry name" value="Prot_kinase_dom"/>
</dbReference>
<evidence type="ECO:0000256" key="5">
    <source>
        <dbReference type="ARBA" id="ARBA00022777"/>
    </source>
</evidence>
<dbReference type="CDD" id="cd14014">
    <property type="entry name" value="STKc_PknB_like"/>
    <property type="match status" value="1"/>
</dbReference>
<feature type="region of interest" description="Disordered" evidence="8">
    <location>
        <begin position="247"/>
        <end position="488"/>
    </location>
</feature>
<evidence type="ECO:0000256" key="4">
    <source>
        <dbReference type="ARBA" id="ARBA00022741"/>
    </source>
</evidence>
<feature type="compositionally biased region" description="Gly residues" evidence="8">
    <location>
        <begin position="561"/>
        <end position="571"/>
    </location>
</feature>
<gene>
    <name evidence="10" type="ORF">DEJ50_02465</name>
</gene>
<dbReference type="Pfam" id="PF00069">
    <property type="entry name" value="Pkinase"/>
    <property type="match status" value="1"/>
</dbReference>
<sequence length="940" mass="95098">MRALTPADPSTVGGHRLLGRLGSGGMGTVYLGRSPAGTLLAVKVIRADHAADPAFRARFRREAEAAGRLSGRWVVPVVAADPDAPEPWLATPFVPGPSLSEAVGAYGPLPADTVRTLGARLAEALAEVHAAGLVHRDVKPGNILLALDGPRLIDFGIAREAGAPTLTAVDAVIGTPGYLAPEQARAGGPEPSPAGDVFSLGCVLAYAATGRGPFGGGHPAAVVFRTVHDEPGLDDLPEALRPAVTACLSKTPSARPTPATLTTLLTSTDPTPGRTGSGPGTAATDPETTTRPGGAGADAQQPRGGSDPAGGPAGPPGHADAATVTRYPAADRGNRADAAGPAAEPPASASPAAAPAPAGPAEGAARRDRADAETVTRSGSAGGGPAAPGERADTAADGRPDRNRTRTAGDAPAAEADHAPAPAGPAEGAARRDRADAATVTRYRHVDRSGAAAPEDGPAPGPAAEHAADAGSADGDSGAGAGDTGSDWLPAPLRRLIAERSTRALDLPAPEPTRIDPPAAATGTATAAPRPLTRRRFLAAGGAVLAVGAPAAWLGTRGPAKGNGKGAGTGTGTATSPPPDRPTLTLALQADLTGPGKTTGQAHERGMQLAVAHHNARPDAPFRLALRVVDDRGDATRAGQAVKELTADPAVTGLVGPTWAAAVPVLASACKAAGLVLLPVSVDTTDQSKSDLRTLCVTRPDDSQLSLPVIHYLSAVRPARRTAVVEQEEDGDTAWQLVRSLSQSPPSGGEVTVHRVPRGAAFGPAVRELMAQRAEAVVFAGTSPQRAAELARALADAGFTGPRVGIQPIMEPGFPAAAGPAAEGWVIGSFFTDPLAVPAAAAFVSAYRAAYGEPPARWATEAYDAVGFQAAALAGLEGEARDRAGLARRIFRTTYQGLAKPLEFDVNTHALTWQRTAHLYRVASGGYRYLGLYTDVRTDP</sequence>
<feature type="compositionally biased region" description="Basic and acidic residues" evidence="8">
    <location>
        <begin position="364"/>
        <end position="374"/>
    </location>
</feature>
<feature type="compositionally biased region" description="Low complexity" evidence="8">
    <location>
        <begin position="313"/>
        <end position="363"/>
    </location>
</feature>
<dbReference type="Gene3D" id="3.40.50.2300">
    <property type="match status" value="2"/>
</dbReference>
<dbReference type="InterPro" id="IPR028082">
    <property type="entry name" value="Peripla_BP_I"/>
</dbReference>
<reference evidence="10 11" key="1">
    <citation type="submission" date="2018-05" db="EMBL/GenBank/DDBJ databases">
        <title>Streptomyces venezuelae.</title>
        <authorList>
            <person name="Kim W."/>
            <person name="Lee N."/>
            <person name="Cho B.-K."/>
        </authorList>
    </citation>
    <scope>NUCLEOTIDE SEQUENCE [LARGE SCALE GENOMIC DNA]</scope>
    <source>
        <strain evidence="10 11">ATCC 21782</strain>
    </source>
</reference>
<feature type="compositionally biased region" description="Low complexity" evidence="8">
    <location>
        <begin position="251"/>
        <end position="284"/>
    </location>
</feature>
<dbReference type="EMBL" id="CP029190">
    <property type="protein sequence ID" value="QES46881.1"/>
    <property type="molecule type" value="Genomic_DNA"/>
</dbReference>
<dbReference type="InterPro" id="IPR028081">
    <property type="entry name" value="Leu-bd"/>
</dbReference>
<evidence type="ECO:0000256" key="7">
    <source>
        <dbReference type="PROSITE-ProRule" id="PRU10141"/>
    </source>
</evidence>
<evidence type="ECO:0000313" key="11">
    <source>
        <dbReference type="Proteomes" id="UP000325211"/>
    </source>
</evidence>
<dbReference type="PROSITE" id="PS50011">
    <property type="entry name" value="PROTEIN_KINASE_DOM"/>
    <property type="match status" value="1"/>
</dbReference>
<keyword evidence="2" id="KW-0808">Transferase</keyword>
<keyword evidence="3" id="KW-0732">Signal</keyword>
<evidence type="ECO:0000259" key="9">
    <source>
        <dbReference type="PROSITE" id="PS50011"/>
    </source>
</evidence>
<comment type="similarity">
    <text evidence="1">Belongs to the leucine-binding protein family.</text>
</comment>
<dbReference type="SUPFAM" id="SSF53822">
    <property type="entry name" value="Periplasmic binding protein-like I"/>
    <property type="match status" value="1"/>
</dbReference>
<dbReference type="GO" id="GO:0004674">
    <property type="term" value="F:protein serine/threonine kinase activity"/>
    <property type="evidence" value="ECO:0007669"/>
    <property type="project" value="TreeGrafter"/>
</dbReference>
<dbReference type="SUPFAM" id="SSF56112">
    <property type="entry name" value="Protein kinase-like (PK-like)"/>
    <property type="match status" value="1"/>
</dbReference>
<feature type="compositionally biased region" description="Basic and acidic residues" evidence="8">
    <location>
        <begin position="390"/>
        <end position="404"/>
    </location>
</feature>
<evidence type="ECO:0000256" key="3">
    <source>
        <dbReference type="ARBA" id="ARBA00022729"/>
    </source>
</evidence>
<dbReference type="SMART" id="SM00220">
    <property type="entry name" value="S_TKc"/>
    <property type="match status" value="1"/>
</dbReference>
<dbReference type="AlphaFoldDB" id="A0A5P2D0H6"/>
<dbReference type="InterPro" id="IPR011009">
    <property type="entry name" value="Kinase-like_dom_sf"/>
</dbReference>
<keyword evidence="6 7" id="KW-0067">ATP-binding</keyword>
<feature type="compositionally biased region" description="Low complexity" evidence="8">
    <location>
        <begin position="408"/>
        <end position="428"/>
    </location>
</feature>
<dbReference type="PROSITE" id="PS00108">
    <property type="entry name" value="PROTEIN_KINASE_ST"/>
    <property type="match status" value="1"/>
</dbReference>
<organism evidence="10 11">
    <name type="scientific">Streptomyces venezuelae</name>
    <dbReference type="NCBI Taxonomy" id="54571"/>
    <lineage>
        <taxon>Bacteria</taxon>
        <taxon>Bacillati</taxon>
        <taxon>Actinomycetota</taxon>
        <taxon>Actinomycetes</taxon>
        <taxon>Kitasatosporales</taxon>
        <taxon>Streptomycetaceae</taxon>
        <taxon>Streptomyces</taxon>
    </lineage>
</organism>
<dbReference type="OrthoDB" id="9762169at2"/>
<name>A0A5P2D0H6_STRVZ</name>